<reference evidence="3" key="1">
    <citation type="submission" date="2022-10" db="EMBL/GenBank/DDBJ databases">
        <title>Genome assembly of Pristionchus species.</title>
        <authorList>
            <person name="Yoshida K."/>
            <person name="Sommer R.J."/>
        </authorList>
    </citation>
    <scope>NUCLEOTIDE SEQUENCE [LARGE SCALE GENOMIC DNA]</scope>
    <source>
        <strain evidence="3">RS5460</strain>
    </source>
</reference>
<comment type="caution">
    <text evidence="2">The sequence shown here is derived from an EMBL/GenBank/DDBJ whole genome shotgun (WGS) entry which is preliminary data.</text>
</comment>
<feature type="signal peptide" evidence="1">
    <location>
        <begin position="1"/>
        <end position="18"/>
    </location>
</feature>
<protein>
    <submittedName>
        <fullName evidence="2">Uncharacterized protein</fullName>
    </submittedName>
</protein>
<keyword evidence="1" id="KW-0732">Signal</keyword>
<dbReference type="AlphaFoldDB" id="A0AAN4ZL83"/>
<evidence type="ECO:0000313" key="2">
    <source>
        <dbReference type="EMBL" id="GMR40468.1"/>
    </source>
</evidence>
<sequence>AMLLAVVFIAAAAAAVSAAKLEQEFNDTDTDIWGCWDLNVDNAVVTYSCSGEIIAGCLAEIICKDDLVIRSPLFPSISYRKYECVAEQGWVDMETRTKLSDHPIESCVAPEQ</sequence>
<evidence type="ECO:0000256" key="1">
    <source>
        <dbReference type="SAM" id="SignalP"/>
    </source>
</evidence>
<name>A0AAN4ZL83_9BILA</name>
<proteinExistence type="predicted"/>
<evidence type="ECO:0000313" key="3">
    <source>
        <dbReference type="Proteomes" id="UP001328107"/>
    </source>
</evidence>
<dbReference type="Proteomes" id="UP001328107">
    <property type="component" value="Unassembled WGS sequence"/>
</dbReference>
<organism evidence="2 3">
    <name type="scientific">Pristionchus mayeri</name>
    <dbReference type="NCBI Taxonomy" id="1317129"/>
    <lineage>
        <taxon>Eukaryota</taxon>
        <taxon>Metazoa</taxon>
        <taxon>Ecdysozoa</taxon>
        <taxon>Nematoda</taxon>
        <taxon>Chromadorea</taxon>
        <taxon>Rhabditida</taxon>
        <taxon>Rhabditina</taxon>
        <taxon>Diplogasteromorpha</taxon>
        <taxon>Diplogasteroidea</taxon>
        <taxon>Neodiplogasteridae</taxon>
        <taxon>Pristionchus</taxon>
    </lineage>
</organism>
<accession>A0AAN4ZL83</accession>
<gene>
    <name evidence="2" type="ORF">PMAYCL1PPCAC_10663</name>
</gene>
<feature type="chain" id="PRO_5042836841" evidence="1">
    <location>
        <begin position="19"/>
        <end position="112"/>
    </location>
</feature>
<keyword evidence="3" id="KW-1185">Reference proteome</keyword>
<feature type="non-terminal residue" evidence="2">
    <location>
        <position position="1"/>
    </location>
</feature>
<dbReference type="EMBL" id="BTRK01000003">
    <property type="protein sequence ID" value="GMR40468.1"/>
    <property type="molecule type" value="Genomic_DNA"/>
</dbReference>